<dbReference type="GO" id="GO:0022857">
    <property type="term" value="F:transmembrane transporter activity"/>
    <property type="evidence" value="ECO:0007669"/>
    <property type="project" value="InterPro"/>
</dbReference>
<dbReference type="InterPro" id="IPR011701">
    <property type="entry name" value="MFS"/>
</dbReference>
<evidence type="ECO:0000256" key="6">
    <source>
        <dbReference type="ARBA" id="ARBA00023136"/>
    </source>
</evidence>
<evidence type="ECO:0000256" key="1">
    <source>
        <dbReference type="ARBA" id="ARBA00004651"/>
    </source>
</evidence>
<evidence type="ECO:0000259" key="8">
    <source>
        <dbReference type="PROSITE" id="PS50850"/>
    </source>
</evidence>
<evidence type="ECO:0000256" key="5">
    <source>
        <dbReference type="ARBA" id="ARBA00022989"/>
    </source>
</evidence>
<gene>
    <name evidence="9" type="ORF">A2115_00435</name>
</gene>
<feature type="transmembrane region" description="Helical" evidence="7">
    <location>
        <begin position="358"/>
        <end position="377"/>
    </location>
</feature>
<comment type="subcellular location">
    <subcellularLocation>
        <location evidence="1">Cell membrane</location>
        <topology evidence="1">Multi-pass membrane protein</topology>
    </subcellularLocation>
</comment>
<dbReference type="Gene3D" id="1.20.1250.20">
    <property type="entry name" value="MFS general substrate transporter like domains"/>
    <property type="match status" value="1"/>
</dbReference>
<dbReference type="GO" id="GO:0005886">
    <property type="term" value="C:plasma membrane"/>
    <property type="evidence" value="ECO:0007669"/>
    <property type="project" value="UniProtKB-SubCell"/>
</dbReference>
<feature type="transmembrane region" description="Helical" evidence="7">
    <location>
        <begin position="142"/>
        <end position="165"/>
    </location>
</feature>
<feature type="transmembrane region" description="Helical" evidence="7">
    <location>
        <begin position="15"/>
        <end position="40"/>
    </location>
</feature>
<feature type="transmembrane region" description="Helical" evidence="7">
    <location>
        <begin position="52"/>
        <end position="72"/>
    </location>
</feature>
<keyword evidence="4 7" id="KW-0812">Transmembrane</keyword>
<evidence type="ECO:0000313" key="9">
    <source>
        <dbReference type="EMBL" id="OGM01900.1"/>
    </source>
</evidence>
<proteinExistence type="predicted"/>
<comment type="caution">
    <text evidence="9">The sequence shown here is derived from an EMBL/GenBank/DDBJ whole genome shotgun (WGS) entry which is preliminary data.</text>
</comment>
<dbReference type="SUPFAM" id="SSF103473">
    <property type="entry name" value="MFS general substrate transporter"/>
    <property type="match status" value="1"/>
</dbReference>
<feature type="transmembrane region" description="Helical" evidence="7">
    <location>
        <begin position="383"/>
        <end position="403"/>
    </location>
</feature>
<evidence type="ECO:0000256" key="7">
    <source>
        <dbReference type="SAM" id="Phobius"/>
    </source>
</evidence>
<organism evidence="9 10">
    <name type="scientific">Candidatus Woesebacteria bacterium GWA1_41_8</name>
    <dbReference type="NCBI Taxonomy" id="1802471"/>
    <lineage>
        <taxon>Bacteria</taxon>
        <taxon>Candidatus Woeseibacteriota</taxon>
    </lineage>
</organism>
<dbReference type="Proteomes" id="UP000176198">
    <property type="component" value="Unassembled WGS sequence"/>
</dbReference>
<dbReference type="PROSITE" id="PS50850">
    <property type="entry name" value="MFS"/>
    <property type="match status" value="1"/>
</dbReference>
<feature type="transmembrane region" description="Helical" evidence="7">
    <location>
        <begin position="225"/>
        <end position="246"/>
    </location>
</feature>
<dbReference type="PANTHER" id="PTHR43266:SF2">
    <property type="entry name" value="MAJOR FACILITATOR SUPERFAMILY (MFS) PROFILE DOMAIN-CONTAINING PROTEIN"/>
    <property type="match status" value="1"/>
</dbReference>
<feature type="transmembrane region" description="Helical" evidence="7">
    <location>
        <begin position="296"/>
        <end position="315"/>
    </location>
</feature>
<dbReference type="InterPro" id="IPR036259">
    <property type="entry name" value="MFS_trans_sf"/>
</dbReference>
<keyword evidence="5 7" id="KW-1133">Transmembrane helix</keyword>
<evidence type="ECO:0000256" key="3">
    <source>
        <dbReference type="ARBA" id="ARBA00022475"/>
    </source>
</evidence>
<evidence type="ECO:0000313" key="10">
    <source>
        <dbReference type="Proteomes" id="UP000176198"/>
    </source>
</evidence>
<dbReference type="CDD" id="cd06173">
    <property type="entry name" value="MFS_MefA_like"/>
    <property type="match status" value="1"/>
</dbReference>
<dbReference type="AlphaFoldDB" id="A0A1F7WGI3"/>
<evidence type="ECO:0000256" key="2">
    <source>
        <dbReference type="ARBA" id="ARBA00022448"/>
    </source>
</evidence>
<keyword evidence="2" id="KW-0813">Transport</keyword>
<dbReference type="STRING" id="1802471.A2115_00435"/>
<feature type="domain" description="Major facilitator superfamily (MFS) profile" evidence="8">
    <location>
        <begin position="222"/>
        <end position="419"/>
    </location>
</feature>
<feature type="transmembrane region" description="Helical" evidence="7">
    <location>
        <begin position="258"/>
        <end position="284"/>
    </location>
</feature>
<dbReference type="PANTHER" id="PTHR43266">
    <property type="entry name" value="MACROLIDE-EFFLUX PROTEIN"/>
    <property type="match status" value="1"/>
</dbReference>
<name>A0A1F7WGI3_9BACT</name>
<keyword evidence="3" id="KW-1003">Cell membrane</keyword>
<feature type="transmembrane region" description="Helical" evidence="7">
    <location>
        <begin position="321"/>
        <end position="346"/>
    </location>
</feature>
<evidence type="ECO:0000256" key="4">
    <source>
        <dbReference type="ARBA" id="ARBA00022692"/>
    </source>
</evidence>
<reference evidence="9 10" key="1">
    <citation type="journal article" date="2016" name="Nat. Commun.">
        <title>Thousands of microbial genomes shed light on interconnected biogeochemical processes in an aquifer system.</title>
        <authorList>
            <person name="Anantharaman K."/>
            <person name="Brown C.T."/>
            <person name="Hug L.A."/>
            <person name="Sharon I."/>
            <person name="Castelle C.J."/>
            <person name="Probst A.J."/>
            <person name="Thomas B.C."/>
            <person name="Singh A."/>
            <person name="Wilkins M.J."/>
            <person name="Karaoz U."/>
            <person name="Brodie E.L."/>
            <person name="Williams K.H."/>
            <person name="Hubbard S.S."/>
            <person name="Banfield J.F."/>
        </authorList>
    </citation>
    <scope>NUCLEOTIDE SEQUENCE [LARGE SCALE GENOMIC DNA]</scope>
</reference>
<dbReference type="Pfam" id="PF07690">
    <property type="entry name" value="MFS_1"/>
    <property type="match status" value="1"/>
</dbReference>
<protein>
    <recommendedName>
        <fullName evidence="8">Major facilitator superfamily (MFS) profile domain-containing protein</fullName>
    </recommendedName>
</protein>
<accession>A0A1F7WGI3</accession>
<sequence>MISEFKRVLGNSKFIYLWLSQLFSQLTINVTNFLFLLRLFSVTGSTIATSLLWVSYALPVILVGPFAAVAVDMFDRRKILMLTNLLQSLSILLFALLKSPSIFLLYGLAMVYSFLNQFYVPAEAASLPSVVPKKLLPQANSIFFLTQQGSLVVGFAFAGVLNHFLGFSTSLFIGSAFLFLAFVSVTFLPSLRAIEGLPKSIEQGLGDFFGRIIEGYRLIKGNRHVVLPLGILLGLQVSLVILAINIPKIVQDILGLSGSIGMVLLAVSAGLGAATGALVISRLIKAGWRKKRMIENFLLILGVFLFIFILQASLFKGSLKTIYSAVSIFVMGLSFMGIVIPSQTFLQETVPGGFRGRIFGNFWFLATIVSIFPVLFSGGISELFGINTMFLILGGFAILLSAISRRYGQNFLTNNFSHG</sequence>
<dbReference type="InterPro" id="IPR020846">
    <property type="entry name" value="MFS_dom"/>
</dbReference>
<feature type="transmembrane region" description="Helical" evidence="7">
    <location>
        <begin position="79"/>
        <end position="97"/>
    </location>
</feature>
<keyword evidence="6 7" id="KW-0472">Membrane</keyword>
<feature type="transmembrane region" description="Helical" evidence="7">
    <location>
        <begin position="171"/>
        <end position="191"/>
    </location>
</feature>
<dbReference type="EMBL" id="MGFJ01000036">
    <property type="protein sequence ID" value="OGM01900.1"/>
    <property type="molecule type" value="Genomic_DNA"/>
</dbReference>